<evidence type="ECO:0000256" key="3">
    <source>
        <dbReference type="ARBA" id="ARBA00022801"/>
    </source>
</evidence>
<dbReference type="GO" id="GO:0006581">
    <property type="term" value="P:acetylcholine catabolic process"/>
    <property type="evidence" value="ECO:0007669"/>
    <property type="project" value="TreeGrafter"/>
</dbReference>
<dbReference type="GO" id="GO:0003990">
    <property type="term" value="F:acetylcholinesterase activity"/>
    <property type="evidence" value="ECO:0007669"/>
    <property type="project" value="TreeGrafter"/>
</dbReference>
<keyword evidence="7" id="KW-1185">Reference proteome</keyword>
<dbReference type="InterPro" id="IPR050654">
    <property type="entry name" value="AChE-related_enzymes"/>
</dbReference>
<sequence>MSPSENEVGNNNQDSASPVRNTNTGQVRGNLVHKVGVHTFLGIPFAKLPIGPLCFAPPEAPEPCSAVLDGTSYPAIIIGTDSDEFGWGVPMVQPILYLRLSSTCHFMGLEHVIKNITRETLPAVLKSIAA</sequence>
<dbReference type="Gene3D" id="3.40.50.1820">
    <property type="entry name" value="alpha/beta hydrolase"/>
    <property type="match status" value="1"/>
</dbReference>
<dbReference type="Proteomes" id="UP000092124">
    <property type="component" value="Unassembled WGS sequence"/>
</dbReference>
<protein>
    <recommendedName>
        <fullName evidence="5">Carboxylesterase type B domain-containing protein</fullName>
    </recommendedName>
</protein>
<feature type="region of interest" description="Disordered" evidence="4">
    <location>
        <begin position="1"/>
        <end position="25"/>
    </location>
</feature>
<dbReference type="InterPro" id="IPR029058">
    <property type="entry name" value="AB_hydrolase_fold"/>
</dbReference>
<dbReference type="GO" id="GO:0005886">
    <property type="term" value="C:plasma membrane"/>
    <property type="evidence" value="ECO:0007669"/>
    <property type="project" value="TreeGrafter"/>
</dbReference>
<dbReference type="Pfam" id="PF00135">
    <property type="entry name" value="COesterase"/>
    <property type="match status" value="1"/>
</dbReference>
<dbReference type="PANTHER" id="PTHR43918:SF4">
    <property type="entry name" value="CARBOXYLIC ESTER HYDROLASE"/>
    <property type="match status" value="1"/>
</dbReference>
<gene>
    <name evidence="6" type="ORF">A6R68_05347</name>
</gene>
<name>A0A1A6GK52_NEOLE</name>
<feature type="domain" description="Carboxylesterase type B" evidence="5">
    <location>
        <begin position="17"/>
        <end position="75"/>
    </location>
</feature>
<proteinExistence type="inferred from homology"/>
<evidence type="ECO:0000313" key="7">
    <source>
        <dbReference type="Proteomes" id="UP000092124"/>
    </source>
</evidence>
<keyword evidence="2" id="KW-0719">Serine esterase</keyword>
<organism evidence="6 7">
    <name type="scientific">Neotoma lepida</name>
    <name type="common">Desert woodrat</name>
    <dbReference type="NCBI Taxonomy" id="56216"/>
    <lineage>
        <taxon>Eukaryota</taxon>
        <taxon>Metazoa</taxon>
        <taxon>Chordata</taxon>
        <taxon>Craniata</taxon>
        <taxon>Vertebrata</taxon>
        <taxon>Euteleostomi</taxon>
        <taxon>Mammalia</taxon>
        <taxon>Eutheria</taxon>
        <taxon>Euarchontoglires</taxon>
        <taxon>Glires</taxon>
        <taxon>Rodentia</taxon>
        <taxon>Myomorpha</taxon>
        <taxon>Muroidea</taxon>
        <taxon>Cricetidae</taxon>
        <taxon>Neotominae</taxon>
        <taxon>Neotoma</taxon>
    </lineage>
</organism>
<dbReference type="EMBL" id="LZPO01087488">
    <property type="protein sequence ID" value="OBS66115.1"/>
    <property type="molecule type" value="Genomic_DNA"/>
</dbReference>
<accession>A0A1A6GK52</accession>
<dbReference type="GO" id="GO:0005615">
    <property type="term" value="C:extracellular space"/>
    <property type="evidence" value="ECO:0007669"/>
    <property type="project" value="TreeGrafter"/>
</dbReference>
<dbReference type="STRING" id="56216.A0A1A6GK52"/>
<dbReference type="SUPFAM" id="SSF53474">
    <property type="entry name" value="alpha/beta-Hydrolases"/>
    <property type="match status" value="1"/>
</dbReference>
<dbReference type="PANTHER" id="PTHR43918">
    <property type="entry name" value="ACETYLCHOLINESTERASE"/>
    <property type="match status" value="1"/>
</dbReference>
<evidence type="ECO:0000256" key="1">
    <source>
        <dbReference type="ARBA" id="ARBA00005964"/>
    </source>
</evidence>
<evidence type="ECO:0000256" key="2">
    <source>
        <dbReference type="ARBA" id="ARBA00022487"/>
    </source>
</evidence>
<dbReference type="InterPro" id="IPR002018">
    <property type="entry name" value="CarbesteraseB"/>
</dbReference>
<dbReference type="GO" id="GO:0019695">
    <property type="term" value="P:choline metabolic process"/>
    <property type="evidence" value="ECO:0007669"/>
    <property type="project" value="TreeGrafter"/>
</dbReference>
<dbReference type="OrthoDB" id="3200163at2759"/>
<dbReference type="AlphaFoldDB" id="A0A1A6GK52"/>
<evidence type="ECO:0000259" key="5">
    <source>
        <dbReference type="Pfam" id="PF00135"/>
    </source>
</evidence>
<comment type="caution">
    <text evidence="6">The sequence shown here is derived from an EMBL/GenBank/DDBJ whole genome shotgun (WGS) entry which is preliminary data.</text>
</comment>
<comment type="similarity">
    <text evidence="1">Belongs to the type-B carboxylesterase/lipase family.</text>
</comment>
<evidence type="ECO:0000313" key="6">
    <source>
        <dbReference type="EMBL" id="OBS66115.1"/>
    </source>
</evidence>
<evidence type="ECO:0000256" key="4">
    <source>
        <dbReference type="SAM" id="MobiDB-lite"/>
    </source>
</evidence>
<reference evidence="6 7" key="1">
    <citation type="submission" date="2016-06" db="EMBL/GenBank/DDBJ databases">
        <title>The Draft Genome Sequence and Annotation of the Desert Woodrat Neotoma lepida.</title>
        <authorList>
            <person name="Campbell M."/>
            <person name="Oakeson K.F."/>
            <person name="Yandell M."/>
            <person name="Halpert J.R."/>
            <person name="Dearing D."/>
        </authorList>
    </citation>
    <scope>NUCLEOTIDE SEQUENCE [LARGE SCALE GENOMIC DNA]</scope>
    <source>
        <strain evidence="6">417</strain>
        <tissue evidence="6">Liver</tissue>
    </source>
</reference>
<keyword evidence="3" id="KW-0378">Hydrolase</keyword>